<accession>A0AAW1UDA5</accession>
<comment type="caution">
    <text evidence="1">The sequence shown here is derived from an EMBL/GenBank/DDBJ whole genome shotgun (WGS) entry which is preliminary data.</text>
</comment>
<evidence type="ECO:0000313" key="2">
    <source>
        <dbReference type="Proteomes" id="UP001431783"/>
    </source>
</evidence>
<reference evidence="1 2" key="1">
    <citation type="submission" date="2023-03" db="EMBL/GenBank/DDBJ databases">
        <title>Genome insight into feeding habits of ladybird beetles.</title>
        <authorList>
            <person name="Li H.-S."/>
            <person name="Huang Y.-H."/>
            <person name="Pang H."/>
        </authorList>
    </citation>
    <scope>NUCLEOTIDE SEQUENCE [LARGE SCALE GENOMIC DNA]</scope>
    <source>
        <strain evidence="1">SYSU_2023b</strain>
        <tissue evidence="1">Whole body</tissue>
    </source>
</reference>
<protein>
    <submittedName>
        <fullName evidence="1">Uncharacterized protein</fullName>
    </submittedName>
</protein>
<dbReference type="EMBL" id="JARQZJ010000051">
    <property type="protein sequence ID" value="KAK9878598.1"/>
    <property type="molecule type" value="Genomic_DNA"/>
</dbReference>
<organism evidence="1 2">
    <name type="scientific">Henosepilachna vigintioctopunctata</name>
    <dbReference type="NCBI Taxonomy" id="420089"/>
    <lineage>
        <taxon>Eukaryota</taxon>
        <taxon>Metazoa</taxon>
        <taxon>Ecdysozoa</taxon>
        <taxon>Arthropoda</taxon>
        <taxon>Hexapoda</taxon>
        <taxon>Insecta</taxon>
        <taxon>Pterygota</taxon>
        <taxon>Neoptera</taxon>
        <taxon>Endopterygota</taxon>
        <taxon>Coleoptera</taxon>
        <taxon>Polyphaga</taxon>
        <taxon>Cucujiformia</taxon>
        <taxon>Coccinelloidea</taxon>
        <taxon>Coccinellidae</taxon>
        <taxon>Epilachninae</taxon>
        <taxon>Epilachnini</taxon>
        <taxon>Henosepilachna</taxon>
    </lineage>
</organism>
<proteinExistence type="predicted"/>
<dbReference type="AlphaFoldDB" id="A0AAW1UDA5"/>
<gene>
    <name evidence="1" type="ORF">WA026_022859</name>
</gene>
<keyword evidence="2" id="KW-1185">Reference proteome</keyword>
<name>A0AAW1UDA5_9CUCU</name>
<evidence type="ECO:0000313" key="1">
    <source>
        <dbReference type="EMBL" id="KAK9878598.1"/>
    </source>
</evidence>
<dbReference type="Proteomes" id="UP001431783">
    <property type="component" value="Unassembled WGS sequence"/>
</dbReference>
<sequence>MNTPGIDPDPVPPDKGGNILATQVITNAFKMILEEEISDSFMDNTSQDLNSLCGNHSLSLLVFQRPETLHLVVFSLMRP</sequence>